<comment type="caution">
    <text evidence="11">The sequence shown here is derived from an EMBL/GenBank/DDBJ whole genome shotgun (WGS) entry which is preliminary data.</text>
</comment>
<keyword evidence="6 10" id="KW-1133">Transmembrane helix</keyword>
<dbReference type="EMBL" id="JAIFRP010000003">
    <property type="protein sequence ID" value="KAK2588576.1"/>
    <property type="molecule type" value="Genomic_DNA"/>
</dbReference>
<accession>A0AAD9S0J4</accession>
<name>A0AAD9S0J4_9HYME</name>
<dbReference type="GO" id="GO:0005549">
    <property type="term" value="F:odorant binding"/>
    <property type="evidence" value="ECO:0007669"/>
    <property type="project" value="InterPro"/>
</dbReference>
<evidence type="ECO:0000313" key="11">
    <source>
        <dbReference type="EMBL" id="KAK2588576.1"/>
    </source>
</evidence>
<evidence type="ECO:0000256" key="10">
    <source>
        <dbReference type="SAM" id="Phobius"/>
    </source>
</evidence>
<protein>
    <submittedName>
        <fullName evidence="11">Uncharacterized protein</fullName>
    </submittedName>
</protein>
<keyword evidence="3" id="KW-0716">Sensory transduction</keyword>
<evidence type="ECO:0000256" key="2">
    <source>
        <dbReference type="ARBA" id="ARBA00022475"/>
    </source>
</evidence>
<organism evidence="11 12">
    <name type="scientific">Odynerus spinipes</name>
    <dbReference type="NCBI Taxonomy" id="1348599"/>
    <lineage>
        <taxon>Eukaryota</taxon>
        <taxon>Metazoa</taxon>
        <taxon>Ecdysozoa</taxon>
        <taxon>Arthropoda</taxon>
        <taxon>Hexapoda</taxon>
        <taxon>Insecta</taxon>
        <taxon>Pterygota</taxon>
        <taxon>Neoptera</taxon>
        <taxon>Endopterygota</taxon>
        <taxon>Hymenoptera</taxon>
        <taxon>Apocrita</taxon>
        <taxon>Aculeata</taxon>
        <taxon>Vespoidea</taxon>
        <taxon>Vespidae</taxon>
        <taxon>Eumeninae</taxon>
        <taxon>Odynerus</taxon>
    </lineage>
</organism>
<evidence type="ECO:0000256" key="5">
    <source>
        <dbReference type="ARBA" id="ARBA00022725"/>
    </source>
</evidence>
<keyword evidence="12" id="KW-1185">Reference proteome</keyword>
<dbReference type="InterPro" id="IPR004117">
    <property type="entry name" value="7tm6_olfct_rcpt"/>
</dbReference>
<keyword evidence="5" id="KW-0552">Olfaction</keyword>
<dbReference type="AlphaFoldDB" id="A0AAD9S0J4"/>
<evidence type="ECO:0000256" key="7">
    <source>
        <dbReference type="ARBA" id="ARBA00023136"/>
    </source>
</evidence>
<gene>
    <name evidence="11" type="ORF">KPH14_006350</name>
</gene>
<keyword evidence="7 10" id="KW-0472">Membrane</keyword>
<comment type="subcellular location">
    <subcellularLocation>
        <location evidence="1">Cell membrane</location>
        <topology evidence="1">Multi-pass membrane protein</topology>
    </subcellularLocation>
</comment>
<dbReference type="GO" id="GO:0007165">
    <property type="term" value="P:signal transduction"/>
    <property type="evidence" value="ECO:0007669"/>
    <property type="project" value="UniProtKB-KW"/>
</dbReference>
<reference evidence="11" key="1">
    <citation type="submission" date="2021-08" db="EMBL/GenBank/DDBJ databases">
        <authorList>
            <person name="Misof B."/>
            <person name="Oliver O."/>
            <person name="Podsiadlowski L."/>
            <person name="Donath A."/>
            <person name="Peters R."/>
            <person name="Mayer C."/>
            <person name="Rust J."/>
            <person name="Gunkel S."/>
            <person name="Lesny P."/>
            <person name="Martin S."/>
            <person name="Oeyen J.P."/>
            <person name="Petersen M."/>
            <person name="Panagiotis P."/>
            <person name="Wilbrandt J."/>
            <person name="Tanja T."/>
        </authorList>
    </citation>
    <scope>NUCLEOTIDE SEQUENCE</scope>
    <source>
        <strain evidence="11">GBR_01_08_01A</strain>
        <tissue evidence="11">Thorax + abdomen</tissue>
    </source>
</reference>
<dbReference type="GO" id="GO:0004984">
    <property type="term" value="F:olfactory receptor activity"/>
    <property type="evidence" value="ECO:0007669"/>
    <property type="project" value="InterPro"/>
</dbReference>
<feature type="transmembrane region" description="Helical" evidence="10">
    <location>
        <begin position="6"/>
        <end position="30"/>
    </location>
</feature>
<evidence type="ECO:0000256" key="9">
    <source>
        <dbReference type="ARBA" id="ARBA00023224"/>
    </source>
</evidence>
<evidence type="ECO:0000256" key="6">
    <source>
        <dbReference type="ARBA" id="ARBA00022989"/>
    </source>
</evidence>
<keyword evidence="4 10" id="KW-0812">Transmembrane</keyword>
<keyword evidence="2" id="KW-1003">Cell membrane</keyword>
<keyword evidence="9" id="KW-0807">Transducer</keyword>
<evidence type="ECO:0000256" key="8">
    <source>
        <dbReference type="ARBA" id="ARBA00023170"/>
    </source>
</evidence>
<evidence type="ECO:0000256" key="3">
    <source>
        <dbReference type="ARBA" id="ARBA00022606"/>
    </source>
</evidence>
<dbReference type="PANTHER" id="PTHR21137">
    <property type="entry name" value="ODORANT RECEPTOR"/>
    <property type="match status" value="1"/>
</dbReference>
<dbReference type="Proteomes" id="UP001258017">
    <property type="component" value="Unassembled WGS sequence"/>
</dbReference>
<proteinExistence type="predicted"/>
<dbReference type="PANTHER" id="PTHR21137:SF35">
    <property type="entry name" value="ODORANT RECEPTOR 19A-RELATED"/>
    <property type="match status" value="1"/>
</dbReference>
<evidence type="ECO:0000256" key="1">
    <source>
        <dbReference type="ARBA" id="ARBA00004651"/>
    </source>
</evidence>
<evidence type="ECO:0000313" key="12">
    <source>
        <dbReference type="Proteomes" id="UP001258017"/>
    </source>
</evidence>
<evidence type="ECO:0000256" key="4">
    <source>
        <dbReference type="ARBA" id="ARBA00022692"/>
    </source>
</evidence>
<sequence length="141" mass="15723">MLEYIFTYTTLCQLMISGILLCVAGFQVFLSRGTLIRKMIFILHTTGCFFQLFVITMTANEILVASEAVGDGAYSTNWSDMPTKTFGKIKGALLMIMIRSKQPCYITAGGFFPVTLETFMAVLSTAASYFTLLRKFDDDLT</sequence>
<reference evidence="11" key="2">
    <citation type="journal article" date="2023" name="Commun. Biol.">
        <title>Intrasexual cuticular hydrocarbon dimorphism in a wasp sheds light on hydrocarbon biosynthesis genes in Hymenoptera.</title>
        <authorList>
            <person name="Moris V.C."/>
            <person name="Podsiadlowski L."/>
            <person name="Martin S."/>
            <person name="Oeyen J.P."/>
            <person name="Donath A."/>
            <person name="Petersen M."/>
            <person name="Wilbrandt J."/>
            <person name="Misof B."/>
            <person name="Liedtke D."/>
            <person name="Thamm M."/>
            <person name="Scheiner R."/>
            <person name="Schmitt T."/>
            <person name="Niehuis O."/>
        </authorList>
    </citation>
    <scope>NUCLEOTIDE SEQUENCE</scope>
    <source>
        <strain evidence="11">GBR_01_08_01A</strain>
    </source>
</reference>
<keyword evidence="8" id="KW-0675">Receptor</keyword>
<feature type="transmembrane region" description="Helical" evidence="10">
    <location>
        <begin position="104"/>
        <end position="130"/>
    </location>
</feature>
<dbReference type="GO" id="GO:0005886">
    <property type="term" value="C:plasma membrane"/>
    <property type="evidence" value="ECO:0007669"/>
    <property type="project" value="UniProtKB-SubCell"/>
</dbReference>
<dbReference type="Pfam" id="PF02949">
    <property type="entry name" value="7tm_6"/>
    <property type="match status" value="1"/>
</dbReference>